<dbReference type="GO" id="GO:0046872">
    <property type="term" value="F:metal ion binding"/>
    <property type="evidence" value="ECO:0007669"/>
    <property type="project" value="UniProtKB-KW"/>
</dbReference>
<dbReference type="InterPro" id="IPR058240">
    <property type="entry name" value="rSAM_sf"/>
</dbReference>
<evidence type="ECO:0000259" key="7">
    <source>
        <dbReference type="PROSITE" id="PS51918"/>
    </source>
</evidence>
<evidence type="ECO:0000313" key="9">
    <source>
        <dbReference type="Proteomes" id="UP000196531"/>
    </source>
</evidence>
<dbReference type="EMBL" id="MAAO01000008">
    <property type="protein sequence ID" value="OUR95241.1"/>
    <property type="molecule type" value="Genomic_DNA"/>
</dbReference>
<dbReference type="GO" id="GO:0051539">
    <property type="term" value="F:4 iron, 4 sulfur cluster binding"/>
    <property type="evidence" value="ECO:0007669"/>
    <property type="project" value="UniProtKB-KW"/>
</dbReference>
<evidence type="ECO:0000256" key="2">
    <source>
        <dbReference type="ARBA" id="ARBA00022485"/>
    </source>
</evidence>
<dbReference type="SFLD" id="SFLDG01083">
    <property type="entry name" value="Uncharacterised_Radical_SAM_Su"/>
    <property type="match status" value="1"/>
</dbReference>
<keyword evidence="6" id="KW-0411">Iron-sulfur</keyword>
<proteinExistence type="predicted"/>
<dbReference type="AlphaFoldDB" id="A0A1Y5F7R3"/>
<keyword evidence="3" id="KW-0949">S-adenosyl-L-methionine</keyword>
<reference evidence="9" key="1">
    <citation type="journal article" date="2017" name="Proc. Natl. Acad. Sci. U.S.A.">
        <title>Simulation of Deepwater Horizon oil plume reveals substrate specialization within a complex community of hydrocarbon-degraders.</title>
        <authorList>
            <person name="Hu P."/>
            <person name="Dubinsky E.A."/>
            <person name="Probst A.J."/>
            <person name="Wang J."/>
            <person name="Sieber C.M.K."/>
            <person name="Tom L.M."/>
            <person name="Gardinali P."/>
            <person name="Banfield J.F."/>
            <person name="Atlas R.M."/>
            <person name="Andersen G.L."/>
        </authorList>
    </citation>
    <scope>NUCLEOTIDE SEQUENCE [LARGE SCALE GENOMIC DNA]</scope>
</reference>
<evidence type="ECO:0000313" key="8">
    <source>
        <dbReference type="EMBL" id="OUR95241.1"/>
    </source>
</evidence>
<dbReference type="PROSITE" id="PS51918">
    <property type="entry name" value="RADICAL_SAM"/>
    <property type="match status" value="1"/>
</dbReference>
<dbReference type="InterPro" id="IPR007197">
    <property type="entry name" value="rSAM"/>
</dbReference>
<sequence length="265" mass="30660">MSHFKEVNKKTVYGPVKSWRFGLSLGIDPIFRTSICSFNCVYCQLGQIQEITAKRDEFVKTESVIADYKEVLENHPKIDVVMYSGSGEPTLATNLGEMIDSIRAISPKTPQYILTNGTLLGDEFVAKDLLKLDKVTVKLDAVNEKYFQMINRPAEGVTFESTWQQMVEFRPTYHGEFEVQIMLMPMNKVDIQEFAKRLSELKPDLIQVNTPKRPYPLTWHRENRGNHEKIFDYKVSELKTMNKAEAQEIVDELRELTSLEFQMFS</sequence>
<protein>
    <recommendedName>
        <fullName evidence="7">Radical SAM core domain-containing protein</fullName>
    </recommendedName>
</protein>
<feature type="domain" description="Radical SAM core" evidence="7">
    <location>
        <begin position="20"/>
        <end position="260"/>
    </location>
</feature>
<dbReference type="CDD" id="cd01335">
    <property type="entry name" value="Radical_SAM"/>
    <property type="match status" value="1"/>
</dbReference>
<keyword evidence="5" id="KW-0408">Iron</keyword>
<comment type="caution">
    <text evidence="8">The sequence shown here is derived from an EMBL/GenBank/DDBJ whole genome shotgun (WGS) entry which is preliminary data.</text>
</comment>
<dbReference type="Pfam" id="PF04055">
    <property type="entry name" value="Radical_SAM"/>
    <property type="match status" value="1"/>
</dbReference>
<dbReference type="SUPFAM" id="SSF102114">
    <property type="entry name" value="Radical SAM enzymes"/>
    <property type="match status" value="1"/>
</dbReference>
<dbReference type="Proteomes" id="UP000196531">
    <property type="component" value="Unassembled WGS sequence"/>
</dbReference>
<evidence type="ECO:0000256" key="4">
    <source>
        <dbReference type="ARBA" id="ARBA00022723"/>
    </source>
</evidence>
<dbReference type="Gene3D" id="3.20.20.70">
    <property type="entry name" value="Aldolase class I"/>
    <property type="match status" value="1"/>
</dbReference>
<name>A0A1Y5F7R3_9BACT</name>
<evidence type="ECO:0000256" key="5">
    <source>
        <dbReference type="ARBA" id="ARBA00023004"/>
    </source>
</evidence>
<comment type="cofactor">
    <cofactor evidence="1">
        <name>[4Fe-4S] cluster</name>
        <dbReference type="ChEBI" id="CHEBI:49883"/>
    </cofactor>
</comment>
<accession>A0A1Y5F7R3</accession>
<organism evidence="8 9">
    <name type="scientific">Halobacteriovorax marinus</name>
    <dbReference type="NCBI Taxonomy" id="97084"/>
    <lineage>
        <taxon>Bacteria</taxon>
        <taxon>Pseudomonadati</taxon>
        <taxon>Bdellovibrionota</taxon>
        <taxon>Bacteriovoracia</taxon>
        <taxon>Bacteriovoracales</taxon>
        <taxon>Halobacteriovoraceae</taxon>
        <taxon>Halobacteriovorax</taxon>
    </lineage>
</organism>
<evidence type="ECO:0000256" key="3">
    <source>
        <dbReference type="ARBA" id="ARBA00022691"/>
    </source>
</evidence>
<evidence type="ECO:0000256" key="1">
    <source>
        <dbReference type="ARBA" id="ARBA00001966"/>
    </source>
</evidence>
<keyword evidence="2" id="KW-0004">4Fe-4S</keyword>
<keyword evidence="4" id="KW-0479">Metal-binding</keyword>
<dbReference type="InterPro" id="IPR040084">
    <property type="entry name" value="GTPase_Obg"/>
</dbReference>
<gene>
    <name evidence="8" type="ORF">A9Q84_15475</name>
</gene>
<dbReference type="SFLD" id="SFLDS00029">
    <property type="entry name" value="Radical_SAM"/>
    <property type="match status" value="1"/>
</dbReference>
<dbReference type="PANTHER" id="PTHR43787">
    <property type="entry name" value="FEMO COFACTOR BIOSYNTHESIS PROTEIN NIFB-RELATED"/>
    <property type="match status" value="1"/>
</dbReference>
<dbReference type="GO" id="GO:0003824">
    <property type="term" value="F:catalytic activity"/>
    <property type="evidence" value="ECO:0007669"/>
    <property type="project" value="InterPro"/>
</dbReference>
<dbReference type="InterPro" id="IPR013785">
    <property type="entry name" value="Aldolase_TIM"/>
</dbReference>
<evidence type="ECO:0000256" key="6">
    <source>
        <dbReference type="ARBA" id="ARBA00023014"/>
    </source>
</evidence>
<dbReference type="PANTHER" id="PTHR43787:SF11">
    <property type="entry name" value="UPF0026 PROTEIN SLR1464"/>
    <property type="match status" value="1"/>
</dbReference>